<dbReference type="Pfam" id="PF00001">
    <property type="entry name" value="7tm_1"/>
    <property type="match status" value="1"/>
</dbReference>
<feature type="domain" description="G-protein coupled receptors family 1 profile" evidence="12">
    <location>
        <begin position="41"/>
        <end position="299"/>
    </location>
</feature>
<evidence type="ECO:0000256" key="1">
    <source>
        <dbReference type="ARBA" id="ARBA00004141"/>
    </source>
</evidence>
<dbReference type="Proteomes" id="UP000192578">
    <property type="component" value="Unassembled WGS sequence"/>
</dbReference>
<dbReference type="PRINTS" id="PR01244">
    <property type="entry name" value="PEROPSIN"/>
</dbReference>
<comment type="subcellular location">
    <subcellularLocation>
        <location evidence="1">Membrane</location>
        <topology evidence="1">Multi-pass membrane protein</topology>
    </subcellularLocation>
</comment>
<name>A0A1W0WN71_HYPEX</name>
<feature type="transmembrane region" description="Helical" evidence="11">
    <location>
        <begin position="27"/>
        <end position="49"/>
    </location>
</feature>
<evidence type="ECO:0000256" key="11">
    <source>
        <dbReference type="SAM" id="Phobius"/>
    </source>
</evidence>
<feature type="transmembrane region" description="Helical" evidence="11">
    <location>
        <begin position="192"/>
        <end position="216"/>
    </location>
</feature>
<dbReference type="PRINTS" id="PR00237">
    <property type="entry name" value="GPCRRHODOPSN"/>
</dbReference>
<dbReference type="SUPFAM" id="SSF81321">
    <property type="entry name" value="Family A G protein-coupled receptor-like"/>
    <property type="match status" value="1"/>
</dbReference>
<dbReference type="InterPro" id="IPR000276">
    <property type="entry name" value="GPCR_Rhodpsn"/>
</dbReference>
<keyword evidence="4" id="KW-0297">G-protein coupled receptor</keyword>
<keyword evidence="10" id="KW-0844">Vision</keyword>
<evidence type="ECO:0000313" key="14">
    <source>
        <dbReference type="Proteomes" id="UP000192578"/>
    </source>
</evidence>
<feature type="transmembrane region" description="Helical" evidence="11">
    <location>
        <begin position="98"/>
        <end position="123"/>
    </location>
</feature>
<feature type="transmembrane region" description="Helical" evidence="11">
    <location>
        <begin position="283"/>
        <end position="302"/>
    </location>
</feature>
<keyword evidence="6" id="KW-1015">Disulfide bond</keyword>
<feature type="transmembrane region" description="Helical" evidence="11">
    <location>
        <begin position="244"/>
        <end position="263"/>
    </location>
</feature>
<evidence type="ECO:0000313" key="13">
    <source>
        <dbReference type="EMBL" id="OQV16664.1"/>
    </source>
</evidence>
<protein>
    <submittedName>
        <fullName evidence="13">Opsin-5</fullName>
    </submittedName>
</protein>
<dbReference type="GO" id="GO:0004930">
    <property type="term" value="F:G protein-coupled receptor activity"/>
    <property type="evidence" value="ECO:0007669"/>
    <property type="project" value="UniProtKB-KW"/>
</dbReference>
<evidence type="ECO:0000256" key="4">
    <source>
        <dbReference type="ARBA" id="ARBA00023040"/>
    </source>
</evidence>
<evidence type="ECO:0000256" key="7">
    <source>
        <dbReference type="ARBA" id="ARBA00023170"/>
    </source>
</evidence>
<dbReference type="PANTHER" id="PTHR24240">
    <property type="entry name" value="OPSIN"/>
    <property type="match status" value="1"/>
</dbReference>
<evidence type="ECO:0000256" key="2">
    <source>
        <dbReference type="ARBA" id="ARBA00022692"/>
    </source>
</evidence>
<keyword evidence="14" id="KW-1185">Reference proteome</keyword>
<dbReference type="AlphaFoldDB" id="A0A1W0WN71"/>
<keyword evidence="8" id="KW-0325">Glycoprotein</keyword>
<evidence type="ECO:0000256" key="3">
    <source>
        <dbReference type="ARBA" id="ARBA00022989"/>
    </source>
</evidence>
<sequence length="393" mass="44132">MDDLSMDDNLGYHSNDSQLGKFADYSVAAYLLAIWLVTVYANGVILVGLSRQRRRLIALDILMGNLAVTNTMLALVTYPMTVASLAFSKWQFGKAGCLAYGFIMLFFGLIAIWMLLGIANVFHQSIQISKNCMNKTWQQRQRTWTCRFIATSYAVSAMFCVLPLLGVGEYGPAKHGTSCTVNWSLHTVTSRAYITSLMLAGFVAPLMGTLFLYAAIVKLLSNLQRAHTSPDFTRRWSALQRKTTSMSLAISICMLICWTPYSVTSTWETFGDPSTLPVTLEAIASFIAKSSTAFVPLVHLWFTKKFGYWFRAFIYCLRDSKLQQTNQELLSSPDNQHPQFNSPNKINQRRLSVVSTPRNVQSRGSSCLRYIDQVVNEPERPVRSQSGKNHQAT</sequence>
<keyword evidence="2 11" id="KW-0812">Transmembrane</keyword>
<feature type="transmembrane region" description="Helical" evidence="11">
    <location>
        <begin position="56"/>
        <end position="78"/>
    </location>
</feature>
<feature type="transmembrane region" description="Helical" evidence="11">
    <location>
        <begin position="144"/>
        <end position="165"/>
    </location>
</feature>
<dbReference type="PROSITE" id="PS50262">
    <property type="entry name" value="G_PROTEIN_RECEP_F1_2"/>
    <property type="match status" value="1"/>
</dbReference>
<comment type="caution">
    <text evidence="13">The sequence shown here is derived from an EMBL/GenBank/DDBJ whole genome shotgun (WGS) entry which is preliminary data.</text>
</comment>
<dbReference type="GO" id="GO:0007601">
    <property type="term" value="P:visual perception"/>
    <property type="evidence" value="ECO:0007669"/>
    <property type="project" value="UniProtKB-KW"/>
</dbReference>
<evidence type="ECO:0000256" key="10">
    <source>
        <dbReference type="ARBA" id="ARBA00023305"/>
    </source>
</evidence>
<dbReference type="InterPro" id="IPR050125">
    <property type="entry name" value="GPCR_opsins"/>
</dbReference>
<evidence type="ECO:0000256" key="9">
    <source>
        <dbReference type="ARBA" id="ARBA00023224"/>
    </source>
</evidence>
<dbReference type="GO" id="GO:0016020">
    <property type="term" value="C:membrane"/>
    <property type="evidence" value="ECO:0007669"/>
    <property type="project" value="UniProtKB-SubCell"/>
</dbReference>
<dbReference type="InterPro" id="IPR017452">
    <property type="entry name" value="GPCR_Rhodpsn_7TM"/>
</dbReference>
<gene>
    <name evidence="13" type="ORF">BV898_09176</name>
</gene>
<keyword evidence="5 11" id="KW-0472">Membrane</keyword>
<evidence type="ECO:0000256" key="6">
    <source>
        <dbReference type="ARBA" id="ARBA00023157"/>
    </source>
</evidence>
<keyword evidence="10" id="KW-0716">Sensory transduction</keyword>
<keyword evidence="7" id="KW-0675">Receptor</keyword>
<keyword evidence="3 11" id="KW-1133">Transmembrane helix</keyword>
<evidence type="ECO:0000256" key="8">
    <source>
        <dbReference type="ARBA" id="ARBA00023180"/>
    </source>
</evidence>
<reference evidence="14" key="1">
    <citation type="submission" date="2017-01" db="EMBL/GenBank/DDBJ databases">
        <title>Comparative genomics of anhydrobiosis in the tardigrade Hypsibius dujardini.</title>
        <authorList>
            <person name="Yoshida Y."/>
            <person name="Koutsovoulos G."/>
            <person name="Laetsch D."/>
            <person name="Stevens L."/>
            <person name="Kumar S."/>
            <person name="Horikawa D."/>
            <person name="Ishino K."/>
            <person name="Komine S."/>
            <person name="Tomita M."/>
            <person name="Blaxter M."/>
            <person name="Arakawa K."/>
        </authorList>
    </citation>
    <scope>NUCLEOTIDE SEQUENCE [LARGE SCALE GENOMIC DNA]</scope>
    <source>
        <strain evidence="14">Z151</strain>
    </source>
</reference>
<evidence type="ECO:0000256" key="5">
    <source>
        <dbReference type="ARBA" id="ARBA00023136"/>
    </source>
</evidence>
<dbReference type="Gene3D" id="1.20.1070.10">
    <property type="entry name" value="Rhodopsin 7-helix transmembrane proteins"/>
    <property type="match status" value="1"/>
</dbReference>
<accession>A0A1W0WN71</accession>
<evidence type="ECO:0000259" key="12">
    <source>
        <dbReference type="PROSITE" id="PS50262"/>
    </source>
</evidence>
<dbReference type="InterPro" id="IPR002962">
    <property type="entry name" value="Peropsin"/>
</dbReference>
<organism evidence="13 14">
    <name type="scientific">Hypsibius exemplaris</name>
    <name type="common">Freshwater tardigrade</name>
    <dbReference type="NCBI Taxonomy" id="2072580"/>
    <lineage>
        <taxon>Eukaryota</taxon>
        <taxon>Metazoa</taxon>
        <taxon>Ecdysozoa</taxon>
        <taxon>Tardigrada</taxon>
        <taxon>Eutardigrada</taxon>
        <taxon>Parachela</taxon>
        <taxon>Hypsibioidea</taxon>
        <taxon>Hypsibiidae</taxon>
        <taxon>Hypsibius</taxon>
    </lineage>
</organism>
<dbReference type="OrthoDB" id="5564849at2759"/>
<proteinExistence type="predicted"/>
<dbReference type="EMBL" id="MTYJ01000071">
    <property type="protein sequence ID" value="OQV16664.1"/>
    <property type="molecule type" value="Genomic_DNA"/>
</dbReference>
<keyword evidence="9" id="KW-0807">Transducer</keyword>